<dbReference type="RefSeq" id="WP_192376378.1">
    <property type="nucleotide sequence ID" value="NZ_CAJHIV010000001.1"/>
</dbReference>
<reference evidence="3 4" key="1">
    <citation type="submission" date="2020-09" db="EMBL/GenBank/DDBJ databases">
        <title>Methylomonas albis sp. nov. and Methylomonas fluvii sp. nov.: Two cold-adapted methanotrophs from the River Elbe and an amended description of Methylovulum psychrotolerans strain Eb1.</title>
        <authorList>
            <person name="Bussmann I.K."/>
            <person name="Klings K.-W."/>
            <person name="Warnstedt J."/>
            <person name="Hoppert M."/>
            <person name="Saborowski A."/>
            <person name="Horn F."/>
            <person name="Liebner S."/>
        </authorList>
    </citation>
    <scope>NUCLEOTIDE SEQUENCE [LARGE SCALE GENOMIC DNA]</scope>
    <source>
        <strain evidence="3 4">EbA</strain>
    </source>
</reference>
<proteinExistence type="predicted"/>
<dbReference type="InterPro" id="IPR036265">
    <property type="entry name" value="HIT-like_sf"/>
</dbReference>
<name>A0ABR9D5T9_9GAMM</name>
<dbReference type="PROSITE" id="PS51084">
    <property type="entry name" value="HIT_2"/>
    <property type="match status" value="1"/>
</dbReference>
<dbReference type="InterPro" id="IPR011146">
    <property type="entry name" value="HIT-like"/>
</dbReference>
<evidence type="ECO:0000256" key="1">
    <source>
        <dbReference type="PROSITE-ProRule" id="PRU00464"/>
    </source>
</evidence>
<dbReference type="InterPro" id="IPR001310">
    <property type="entry name" value="Histidine_triad_HIT"/>
</dbReference>
<dbReference type="Pfam" id="PF01230">
    <property type="entry name" value="HIT"/>
    <property type="match status" value="1"/>
</dbReference>
<dbReference type="PRINTS" id="PR00332">
    <property type="entry name" value="HISTRIAD"/>
</dbReference>
<keyword evidence="4" id="KW-1185">Reference proteome</keyword>
<evidence type="ECO:0000313" key="4">
    <source>
        <dbReference type="Proteomes" id="UP000652176"/>
    </source>
</evidence>
<dbReference type="PANTHER" id="PTHR23089">
    <property type="entry name" value="HISTIDINE TRIAD HIT PROTEIN"/>
    <property type="match status" value="1"/>
</dbReference>
<dbReference type="EMBL" id="JACXSS010000001">
    <property type="protein sequence ID" value="MBD9358146.1"/>
    <property type="molecule type" value="Genomic_DNA"/>
</dbReference>
<feature type="domain" description="HIT" evidence="2">
    <location>
        <begin position="5"/>
        <end position="112"/>
    </location>
</feature>
<dbReference type="PROSITE" id="PS00892">
    <property type="entry name" value="HIT_1"/>
    <property type="match status" value="1"/>
</dbReference>
<dbReference type="Proteomes" id="UP000652176">
    <property type="component" value="Unassembled WGS sequence"/>
</dbReference>
<dbReference type="InterPro" id="IPR019808">
    <property type="entry name" value="Histidine_triad_CS"/>
</dbReference>
<organism evidence="3 4">
    <name type="scientific">Methylomonas albis</name>
    <dbReference type="NCBI Taxonomy" id="1854563"/>
    <lineage>
        <taxon>Bacteria</taxon>
        <taxon>Pseudomonadati</taxon>
        <taxon>Pseudomonadota</taxon>
        <taxon>Gammaproteobacteria</taxon>
        <taxon>Methylococcales</taxon>
        <taxon>Methylococcaceae</taxon>
        <taxon>Methylomonas</taxon>
    </lineage>
</organism>
<dbReference type="Gene3D" id="3.30.428.10">
    <property type="entry name" value="HIT-like"/>
    <property type="match status" value="1"/>
</dbReference>
<evidence type="ECO:0000259" key="2">
    <source>
        <dbReference type="PROSITE" id="PS51084"/>
    </source>
</evidence>
<evidence type="ECO:0000313" key="3">
    <source>
        <dbReference type="EMBL" id="MBD9358146.1"/>
    </source>
</evidence>
<feature type="short sequence motif" description="Histidine triad motif" evidence="1">
    <location>
        <begin position="96"/>
        <end position="100"/>
    </location>
</feature>
<sequence length="112" mass="12448">MSDCLFCKMANGEIKPDVVYEDEQLLAFRDIHPQAPLHVLVIPKRHVANLNELDDAFLGGIMLQTAAKIATQFGYADSGYRTVFNCNGDGGQTVHHLHLHLLAGRQMHWPPG</sequence>
<dbReference type="SUPFAM" id="SSF54197">
    <property type="entry name" value="HIT-like"/>
    <property type="match status" value="1"/>
</dbReference>
<accession>A0ABR9D5T9</accession>
<dbReference type="CDD" id="cd01276">
    <property type="entry name" value="PKCI_related"/>
    <property type="match status" value="1"/>
</dbReference>
<comment type="caution">
    <text evidence="3">The sequence shown here is derived from an EMBL/GenBank/DDBJ whole genome shotgun (WGS) entry which is preliminary data.</text>
</comment>
<protein>
    <submittedName>
        <fullName evidence="3">Histidine triad nucleotide-binding protein</fullName>
    </submittedName>
</protein>
<gene>
    <name evidence="3" type="ORF">IE877_20090</name>
</gene>